<dbReference type="Pfam" id="PF07690">
    <property type="entry name" value="MFS_1"/>
    <property type="match status" value="1"/>
</dbReference>
<feature type="transmembrane region" description="Helical" evidence="7">
    <location>
        <begin position="69"/>
        <end position="86"/>
    </location>
</feature>
<evidence type="ECO:0000259" key="8">
    <source>
        <dbReference type="PROSITE" id="PS50850"/>
    </source>
</evidence>
<feature type="domain" description="Major facilitator superfamily (MFS) profile" evidence="8">
    <location>
        <begin position="3"/>
        <end position="379"/>
    </location>
</feature>
<feature type="transmembrane region" description="Helical" evidence="7">
    <location>
        <begin position="38"/>
        <end position="57"/>
    </location>
</feature>
<dbReference type="RefSeq" id="WP_055731311.1">
    <property type="nucleotide sequence ID" value="NZ_BMDY01000019.1"/>
</dbReference>
<feature type="transmembrane region" description="Helical" evidence="7">
    <location>
        <begin position="238"/>
        <end position="260"/>
    </location>
</feature>
<keyword evidence="5 7" id="KW-1133">Transmembrane helix</keyword>
<evidence type="ECO:0000313" key="10">
    <source>
        <dbReference type="Proteomes" id="UP000651977"/>
    </source>
</evidence>
<evidence type="ECO:0000256" key="5">
    <source>
        <dbReference type="ARBA" id="ARBA00022989"/>
    </source>
</evidence>
<organism evidence="9 10">
    <name type="scientific">Agarivorans gilvus</name>
    <dbReference type="NCBI Taxonomy" id="680279"/>
    <lineage>
        <taxon>Bacteria</taxon>
        <taxon>Pseudomonadati</taxon>
        <taxon>Pseudomonadota</taxon>
        <taxon>Gammaproteobacteria</taxon>
        <taxon>Alteromonadales</taxon>
        <taxon>Alteromonadaceae</taxon>
        <taxon>Agarivorans</taxon>
    </lineage>
</organism>
<evidence type="ECO:0000256" key="6">
    <source>
        <dbReference type="ARBA" id="ARBA00023136"/>
    </source>
</evidence>
<feature type="transmembrane region" description="Helical" evidence="7">
    <location>
        <begin position="208"/>
        <end position="232"/>
    </location>
</feature>
<dbReference type="InterPro" id="IPR011701">
    <property type="entry name" value="MFS"/>
</dbReference>
<feature type="transmembrane region" description="Helical" evidence="7">
    <location>
        <begin position="326"/>
        <end position="345"/>
    </location>
</feature>
<comment type="subcellular location">
    <subcellularLocation>
        <location evidence="1">Endomembrane system</location>
        <topology evidence="1">Multi-pass membrane protein</topology>
    </subcellularLocation>
</comment>
<evidence type="ECO:0000256" key="2">
    <source>
        <dbReference type="ARBA" id="ARBA00008335"/>
    </source>
</evidence>
<dbReference type="Proteomes" id="UP000651977">
    <property type="component" value="Unassembled WGS sequence"/>
</dbReference>
<dbReference type="InterPro" id="IPR036259">
    <property type="entry name" value="MFS_trans_sf"/>
</dbReference>
<proteinExistence type="inferred from homology"/>
<feature type="transmembrane region" description="Helical" evidence="7">
    <location>
        <begin position="351"/>
        <end position="374"/>
    </location>
</feature>
<evidence type="ECO:0000256" key="4">
    <source>
        <dbReference type="ARBA" id="ARBA00022692"/>
    </source>
</evidence>
<keyword evidence="3" id="KW-0813">Transport</keyword>
<comment type="caution">
    <text evidence="9">The sequence shown here is derived from an EMBL/GenBank/DDBJ whole genome shotgun (WGS) entry which is preliminary data.</text>
</comment>
<name>A0ABQ1I5T9_9ALTE</name>
<feature type="transmembrane region" description="Helical" evidence="7">
    <location>
        <begin position="295"/>
        <end position="314"/>
    </location>
</feature>
<dbReference type="InterPro" id="IPR051788">
    <property type="entry name" value="MFS_Transporter"/>
</dbReference>
<dbReference type="Gene3D" id="1.20.1250.20">
    <property type="entry name" value="MFS general substrate transporter like domains"/>
    <property type="match status" value="2"/>
</dbReference>
<feature type="transmembrane region" description="Helical" evidence="7">
    <location>
        <begin position="272"/>
        <end position="289"/>
    </location>
</feature>
<evidence type="ECO:0000256" key="1">
    <source>
        <dbReference type="ARBA" id="ARBA00004127"/>
    </source>
</evidence>
<keyword evidence="4 7" id="KW-0812">Transmembrane</keyword>
<dbReference type="PANTHER" id="PTHR23514">
    <property type="entry name" value="BYPASS OF STOP CODON PROTEIN 6"/>
    <property type="match status" value="1"/>
</dbReference>
<keyword evidence="10" id="KW-1185">Reference proteome</keyword>
<dbReference type="PANTHER" id="PTHR23514:SF3">
    <property type="entry name" value="BYPASS OF STOP CODON PROTEIN 6"/>
    <property type="match status" value="1"/>
</dbReference>
<dbReference type="PROSITE" id="PS50850">
    <property type="entry name" value="MFS"/>
    <property type="match status" value="1"/>
</dbReference>
<dbReference type="SUPFAM" id="SSF103473">
    <property type="entry name" value="MFS general substrate transporter"/>
    <property type="match status" value="1"/>
</dbReference>
<dbReference type="EMBL" id="BMDY01000019">
    <property type="protein sequence ID" value="GGB14085.1"/>
    <property type="molecule type" value="Genomic_DNA"/>
</dbReference>
<sequence length="396" mass="42481">MLLLVIIYLAFISLGLPDSLLGSSWPVMHRELNSAIEFAGLVSVVVCSGTVFSSLLSTRLTYRWGTGKVVLVSVLMTAIALYGFSITEHVYLLVLFAIPLGLGAGAVDAALNHFVAVNYQSKHMNYLHSFWGVGATLGPMIMAWFLSQQLGWRAGYASISYLQFVLVAVLLVALPLWQQSLRLQVGAQAKPVKPLSNRSALKIAGVKWQLLTFFCYCSLELGAGLWAASYLISEHGLSAANAAFWTAMYYLGITFGRFFCGFAASFVAEHQLVRGGLFTLLLGVLMLMLPESPLLAKSGLVLIGLGCAPVYPNTIHLTPQRFGERASQAIIGLSMACAYVGSTIMPPLVGLAAAASSFMVLPLILIGFIGLMLISTERLIRCSSGTGSVKLDIPTA</sequence>
<dbReference type="InterPro" id="IPR020846">
    <property type="entry name" value="MFS_dom"/>
</dbReference>
<evidence type="ECO:0000313" key="9">
    <source>
        <dbReference type="EMBL" id="GGB14085.1"/>
    </source>
</evidence>
<feature type="transmembrane region" description="Helical" evidence="7">
    <location>
        <begin position="158"/>
        <end position="177"/>
    </location>
</feature>
<accession>A0ABQ1I5T9</accession>
<comment type="similarity">
    <text evidence="2">Belongs to the major facilitator superfamily.</text>
</comment>
<gene>
    <name evidence="9" type="ORF">GCM10007414_29350</name>
</gene>
<feature type="transmembrane region" description="Helical" evidence="7">
    <location>
        <begin position="92"/>
        <end position="114"/>
    </location>
</feature>
<protein>
    <submittedName>
        <fullName evidence="9">MFS transporter</fullName>
    </submittedName>
</protein>
<evidence type="ECO:0000256" key="3">
    <source>
        <dbReference type="ARBA" id="ARBA00022448"/>
    </source>
</evidence>
<reference evidence="10" key="1">
    <citation type="journal article" date="2019" name="Int. J. Syst. Evol. Microbiol.">
        <title>The Global Catalogue of Microorganisms (GCM) 10K type strain sequencing project: providing services to taxonomists for standard genome sequencing and annotation.</title>
        <authorList>
            <consortium name="The Broad Institute Genomics Platform"/>
            <consortium name="The Broad Institute Genome Sequencing Center for Infectious Disease"/>
            <person name="Wu L."/>
            <person name="Ma J."/>
        </authorList>
    </citation>
    <scope>NUCLEOTIDE SEQUENCE [LARGE SCALE GENOMIC DNA]</scope>
    <source>
        <strain evidence="10">CGMCC 1.10131</strain>
    </source>
</reference>
<feature type="transmembrane region" description="Helical" evidence="7">
    <location>
        <begin position="126"/>
        <end position="146"/>
    </location>
</feature>
<evidence type="ECO:0000256" key="7">
    <source>
        <dbReference type="SAM" id="Phobius"/>
    </source>
</evidence>
<keyword evidence="6 7" id="KW-0472">Membrane</keyword>